<dbReference type="EMBL" id="WAIE01000013">
    <property type="protein sequence ID" value="KAB1437213.1"/>
    <property type="molecule type" value="Genomic_DNA"/>
</dbReference>
<evidence type="ECO:0000259" key="8">
    <source>
        <dbReference type="Pfam" id="PF25954"/>
    </source>
</evidence>
<dbReference type="NCBIfam" id="TIGR01730">
    <property type="entry name" value="RND_mfp"/>
    <property type="match status" value="1"/>
</dbReference>
<dbReference type="GO" id="GO:0015562">
    <property type="term" value="F:efflux transmembrane transporter activity"/>
    <property type="evidence" value="ECO:0007669"/>
    <property type="project" value="TreeGrafter"/>
</dbReference>
<dbReference type="GO" id="GO:1990281">
    <property type="term" value="C:efflux pump complex"/>
    <property type="evidence" value="ECO:0007669"/>
    <property type="project" value="TreeGrafter"/>
</dbReference>
<feature type="chain" id="PRO_5026666824" evidence="5">
    <location>
        <begin position="22"/>
        <end position="361"/>
    </location>
</feature>
<feature type="signal peptide" evidence="5">
    <location>
        <begin position="1"/>
        <end position="21"/>
    </location>
</feature>
<evidence type="ECO:0000256" key="4">
    <source>
        <dbReference type="SAM" id="Coils"/>
    </source>
</evidence>
<dbReference type="Gene3D" id="1.10.287.470">
    <property type="entry name" value="Helix hairpin bin"/>
    <property type="match status" value="1"/>
</dbReference>
<evidence type="ECO:0000313" key="10">
    <source>
        <dbReference type="EMBL" id="KAB1437213.1"/>
    </source>
</evidence>
<dbReference type="Pfam" id="PF25954">
    <property type="entry name" value="Beta-barrel_RND_2"/>
    <property type="match status" value="1"/>
</dbReference>
<dbReference type="Gene3D" id="2.40.420.20">
    <property type="match status" value="1"/>
</dbReference>
<proteinExistence type="inferred from homology"/>
<comment type="caution">
    <text evidence="10">The sequence shown here is derived from an EMBL/GenBank/DDBJ whole genome shotgun (WGS) entry which is preliminary data.</text>
</comment>
<comment type="subcellular location">
    <subcellularLocation>
        <location evidence="1">Cell envelope</location>
    </subcellularLocation>
</comment>
<feature type="domain" description="Multidrug resistance protein MdtA-like alpha-helical hairpin" evidence="6">
    <location>
        <begin position="102"/>
        <end position="170"/>
    </location>
</feature>
<keyword evidence="3" id="KW-0813">Transport</keyword>
<reference evidence="10 11" key="1">
    <citation type="journal article" date="2017" name="Int. J. Syst. Evol. Microbiol.">
        <title>Desulfovibrio senegalensis sp. nov., a mesophilic sulfate reducer isolated from marine sediment.</title>
        <authorList>
            <person name="Thioye A."/>
            <person name="Gam Z.B.A."/>
            <person name="Mbengue M."/>
            <person name="Cayol J.L."/>
            <person name="Joseph-Bartoli M."/>
            <person name="Toure-Kane C."/>
            <person name="Labat M."/>
        </authorList>
    </citation>
    <scope>NUCLEOTIDE SEQUENCE [LARGE SCALE GENOMIC DNA]</scope>
    <source>
        <strain evidence="10 11">DSM 101509</strain>
    </source>
</reference>
<dbReference type="Gene3D" id="2.40.50.100">
    <property type="match status" value="1"/>
</dbReference>
<dbReference type="Pfam" id="PF25917">
    <property type="entry name" value="BSH_RND"/>
    <property type="match status" value="1"/>
</dbReference>
<evidence type="ECO:0000256" key="2">
    <source>
        <dbReference type="ARBA" id="ARBA00009477"/>
    </source>
</evidence>
<dbReference type="Gene3D" id="2.40.30.170">
    <property type="match status" value="1"/>
</dbReference>
<dbReference type="InterPro" id="IPR058624">
    <property type="entry name" value="MdtA-like_HH"/>
</dbReference>
<keyword evidence="5" id="KW-0732">Signal</keyword>
<keyword evidence="11" id="KW-1185">Reference proteome</keyword>
<organism evidence="10 11">
    <name type="scientific">Pseudodesulfovibrio senegalensis</name>
    <dbReference type="NCBI Taxonomy" id="1721087"/>
    <lineage>
        <taxon>Bacteria</taxon>
        <taxon>Pseudomonadati</taxon>
        <taxon>Thermodesulfobacteriota</taxon>
        <taxon>Desulfovibrionia</taxon>
        <taxon>Desulfovibrionales</taxon>
        <taxon>Desulfovibrionaceae</taxon>
    </lineage>
</organism>
<dbReference type="OrthoDB" id="9801814at2"/>
<evidence type="ECO:0000256" key="1">
    <source>
        <dbReference type="ARBA" id="ARBA00004196"/>
    </source>
</evidence>
<keyword evidence="4" id="KW-0175">Coiled coil</keyword>
<dbReference type="Pfam" id="PF25967">
    <property type="entry name" value="RND-MFP_C"/>
    <property type="match status" value="1"/>
</dbReference>
<dbReference type="SUPFAM" id="SSF111369">
    <property type="entry name" value="HlyD-like secretion proteins"/>
    <property type="match status" value="1"/>
</dbReference>
<sequence>MTMFKTMALSGLCLAMLTCGACRDKVEKKAEVIRPVVTYTIPDIMRSREWSTSGTAKDALETALSFRVGGTIVSLPVKVGQRVEKGDLVAALDPTDFRLEVRRAEASLKDLKAELNNSRLNYQRLKTLVDKAVISRSEYDSAFSSYESLLARVEAQEDQVSIARRNLSYATLNAPVAGIISTKPAEVHRNVAAGETIATLNSKGDLEIEIGVPDRIVPYVEVGQSVSVEFDVFQDVTLAGAVKEVGVEAQDSSTFPVTVTLQENDPRIRSGMVAEVTFDFARIAEMQLVSIPVQAMFGKPDNTSWVWVLDTDTMTVQERAVEPGMPTRQGTAIKKGLNPGDVVVVRGVHSLKNGQKVRMMQ</sequence>
<evidence type="ECO:0000313" key="11">
    <source>
        <dbReference type="Proteomes" id="UP000438699"/>
    </source>
</evidence>
<feature type="domain" description="Multidrug resistance protein MdtA-like C-terminal permuted SH3" evidence="9">
    <location>
        <begin position="289"/>
        <end position="348"/>
    </location>
</feature>
<dbReference type="InterPro" id="IPR058792">
    <property type="entry name" value="Beta-barrel_RND_2"/>
</dbReference>
<gene>
    <name evidence="10" type="ORF">F8A88_15640</name>
</gene>
<comment type="similarity">
    <text evidence="2">Belongs to the membrane fusion protein (MFP) (TC 8.A.1) family.</text>
</comment>
<dbReference type="PANTHER" id="PTHR30469">
    <property type="entry name" value="MULTIDRUG RESISTANCE PROTEIN MDTA"/>
    <property type="match status" value="1"/>
</dbReference>
<dbReference type="AlphaFoldDB" id="A0A6N6N183"/>
<dbReference type="InterPro" id="IPR006143">
    <property type="entry name" value="RND_pump_MFP"/>
</dbReference>
<evidence type="ECO:0000256" key="3">
    <source>
        <dbReference type="ARBA" id="ARBA00022448"/>
    </source>
</evidence>
<protein>
    <submittedName>
        <fullName evidence="10">Efflux RND transporter periplasmic adaptor subunit</fullName>
    </submittedName>
</protein>
<feature type="domain" description="Multidrug resistance protein MdtA-like barrel-sandwich hybrid" evidence="7">
    <location>
        <begin position="67"/>
        <end position="197"/>
    </location>
</feature>
<feature type="domain" description="CusB-like beta-barrel" evidence="8">
    <location>
        <begin position="208"/>
        <end position="279"/>
    </location>
</feature>
<evidence type="ECO:0000259" key="7">
    <source>
        <dbReference type="Pfam" id="PF25917"/>
    </source>
</evidence>
<evidence type="ECO:0000256" key="5">
    <source>
        <dbReference type="SAM" id="SignalP"/>
    </source>
</evidence>
<dbReference type="InterPro" id="IPR058627">
    <property type="entry name" value="MdtA-like_C"/>
</dbReference>
<evidence type="ECO:0000259" key="6">
    <source>
        <dbReference type="Pfam" id="PF25876"/>
    </source>
</evidence>
<dbReference type="Proteomes" id="UP000438699">
    <property type="component" value="Unassembled WGS sequence"/>
</dbReference>
<feature type="coiled-coil region" evidence="4">
    <location>
        <begin position="101"/>
        <end position="166"/>
    </location>
</feature>
<dbReference type="Pfam" id="PF25876">
    <property type="entry name" value="HH_MFP_RND"/>
    <property type="match status" value="1"/>
</dbReference>
<name>A0A6N6N183_9BACT</name>
<evidence type="ECO:0000259" key="9">
    <source>
        <dbReference type="Pfam" id="PF25967"/>
    </source>
</evidence>
<dbReference type="RefSeq" id="WP_151152125.1">
    <property type="nucleotide sequence ID" value="NZ_WAIE01000013.1"/>
</dbReference>
<dbReference type="InterPro" id="IPR058625">
    <property type="entry name" value="MdtA-like_BSH"/>
</dbReference>
<dbReference type="PANTHER" id="PTHR30469:SF20">
    <property type="entry name" value="EFFLUX RND TRANSPORTER PERIPLASMIC ADAPTOR SUBUNIT"/>
    <property type="match status" value="1"/>
</dbReference>
<accession>A0A6N6N183</accession>